<protein>
    <submittedName>
        <fullName evidence="2">Uncharacterized protein</fullName>
    </submittedName>
</protein>
<feature type="region of interest" description="Disordered" evidence="1">
    <location>
        <begin position="1"/>
        <end position="46"/>
    </location>
</feature>
<dbReference type="GeneID" id="18812684"/>
<evidence type="ECO:0000256" key="1">
    <source>
        <dbReference type="SAM" id="MobiDB-lite"/>
    </source>
</evidence>
<feature type="compositionally biased region" description="Basic and acidic residues" evidence="1">
    <location>
        <begin position="74"/>
        <end position="88"/>
    </location>
</feature>
<dbReference type="AlphaFoldDB" id="F8NMC8"/>
<evidence type="ECO:0000313" key="2">
    <source>
        <dbReference type="EMBL" id="EGO27862.1"/>
    </source>
</evidence>
<accession>F8NMC8</accession>
<gene>
    <name evidence="2" type="ORF">SERLADRAFT_406808</name>
</gene>
<name>F8NMC8_SERL9</name>
<organism>
    <name type="scientific">Serpula lacrymans var. lacrymans (strain S7.9)</name>
    <name type="common">Dry rot fungus</name>
    <dbReference type="NCBI Taxonomy" id="578457"/>
    <lineage>
        <taxon>Eukaryota</taxon>
        <taxon>Fungi</taxon>
        <taxon>Dikarya</taxon>
        <taxon>Basidiomycota</taxon>
        <taxon>Agaricomycotina</taxon>
        <taxon>Agaricomycetes</taxon>
        <taxon>Agaricomycetidae</taxon>
        <taxon>Boletales</taxon>
        <taxon>Coniophorineae</taxon>
        <taxon>Serpulaceae</taxon>
        <taxon>Serpula</taxon>
    </lineage>
</organism>
<proteinExistence type="predicted"/>
<dbReference type="OrthoDB" id="1923159at2759"/>
<dbReference type="Proteomes" id="UP000008064">
    <property type="component" value="Unassembled WGS sequence"/>
</dbReference>
<dbReference type="EMBL" id="GL945431">
    <property type="protein sequence ID" value="EGO27862.1"/>
    <property type="molecule type" value="Genomic_DNA"/>
</dbReference>
<sequence>MVSTRSAGKISYKRKRVDDGSSSEVDSVNGEPQNSDSEDETSQTDLQGHLSAVQTCVTQLVTQVKSLQERNRKLKGDLERLHHREESIQSKQGKRGGKSNTDLKNQVDSLRVIIQGLKRLQQKEVKKEANELTGGEMADSDDDVVYQMRKLSRRFQDLMLAAVLEEHEECRICLEEMKLEKCSRCSMSDLSSAMADCELVHLTPNDRWDELLDVAKRAGELDHLGGVSSSEEENEEDFVDDHRYKLDILRPHE</sequence>
<dbReference type="RefSeq" id="XP_007315953.1">
    <property type="nucleotide sequence ID" value="XM_007315891.1"/>
</dbReference>
<feature type="region of interest" description="Disordered" evidence="1">
    <location>
        <begin position="74"/>
        <end position="102"/>
    </location>
</feature>
<dbReference type="HOGENOM" id="CLU_1099055_0_0_1"/>
<dbReference type="KEGG" id="sla:SERLADRAFT_406808"/>
<reference evidence="2" key="1">
    <citation type="submission" date="2011-04" db="EMBL/GenBank/DDBJ databases">
        <title>Evolution of plant cell wall degrading machinery underlies the functional diversity of forest fungi.</title>
        <authorList>
            <consortium name="US DOE Joint Genome Institute (JGI-PGF)"/>
            <person name="Eastwood D.C."/>
            <person name="Floudas D."/>
            <person name="Binder M."/>
            <person name="Majcherczyk A."/>
            <person name="Schneider P."/>
            <person name="Aerts A."/>
            <person name="Asiegbu F.O."/>
            <person name="Baker S.E."/>
            <person name="Barry K."/>
            <person name="Bendiksby M."/>
            <person name="Blumentritt M."/>
            <person name="Coutinho P.M."/>
            <person name="Cullen D."/>
            <person name="Cullen D."/>
            <person name="Gathman A."/>
            <person name="Goodell B."/>
            <person name="Henrissat B."/>
            <person name="Ihrmark K."/>
            <person name="Kauserud H."/>
            <person name="Kohler A."/>
            <person name="LaButti K."/>
            <person name="Lapidus A."/>
            <person name="Lavin J.L."/>
            <person name="Lee Y.-H."/>
            <person name="Lindquist E."/>
            <person name="Lilly W."/>
            <person name="Lucas S."/>
            <person name="Morin E."/>
            <person name="Murat C."/>
            <person name="Oguiza J.A."/>
            <person name="Park J."/>
            <person name="Pisabarro A.G."/>
            <person name="Riley R."/>
            <person name="Rosling A."/>
            <person name="Salamov A."/>
            <person name="Schmidt O."/>
            <person name="Schmutz J."/>
            <person name="Skrede I."/>
            <person name="Stenlid J."/>
            <person name="Wiebenga A."/>
            <person name="Xie X."/>
            <person name="Kues U."/>
            <person name="Hibbett D.S."/>
            <person name="Hoffmeister D."/>
            <person name="Hogberg N."/>
            <person name="Martin F."/>
            <person name="Grigoriev I.V."/>
            <person name="Watkinson S.C."/>
        </authorList>
    </citation>
    <scope>NUCLEOTIDE SEQUENCE</scope>
    <source>
        <strain evidence="2">S7.9</strain>
    </source>
</reference>